<dbReference type="GO" id="GO:0016887">
    <property type="term" value="F:ATP hydrolysis activity"/>
    <property type="evidence" value="ECO:0007669"/>
    <property type="project" value="InterPro"/>
</dbReference>
<dbReference type="Proteomes" id="UP000198312">
    <property type="component" value="Chromosome"/>
</dbReference>
<dbReference type="PROSITE" id="PS00211">
    <property type="entry name" value="ABC_TRANSPORTER_1"/>
    <property type="match status" value="1"/>
</dbReference>
<dbReference type="SMART" id="SM00382">
    <property type="entry name" value="AAA"/>
    <property type="match status" value="2"/>
</dbReference>
<dbReference type="GO" id="GO:0005524">
    <property type="term" value="F:ATP binding"/>
    <property type="evidence" value="ECO:0007669"/>
    <property type="project" value="UniProtKB-KW"/>
</dbReference>
<name>A0A220U0R5_9BACI</name>
<dbReference type="InterPro" id="IPR003593">
    <property type="entry name" value="AAA+_ATPase"/>
</dbReference>
<dbReference type="AlphaFoldDB" id="A0A220U0R5"/>
<dbReference type="FunFam" id="3.40.50.300:FF:000011">
    <property type="entry name" value="Putative ABC transporter ATP-binding component"/>
    <property type="match status" value="1"/>
</dbReference>
<dbReference type="SUPFAM" id="SSF52540">
    <property type="entry name" value="P-loop containing nucleoside triphosphate hydrolases"/>
    <property type="match status" value="2"/>
</dbReference>
<accession>A0A220U0R5</accession>
<dbReference type="CDD" id="cd03221">
    <property type="entry name" value="ABCF_EF-3"/>
    <property type="match status" value="2"/>
</dbReference>
<dbReference type="KEGG" id="vil:CFK37_04305"/>
<evidence type="ECO:0000256" key="1">
    <source>
        <dbReference type="ARBA" id="ARBA00022741"/>
    </source>
</evidence>
<keyword evidence="6" id="KW-1185">Reference proteome</keyword>
<evidence type="ECO:0000256" key="3">
    <source>
        <dbReference type="SAM" id="Coils"/>
    </source>
</evidence>
<feature type="coiled-coil region" evidence="3">
    <location>
        <begin position="245"/>
        <end position="317"/>
    </location>
</feature>
<dbReference type="Gene3D" id="3.40.50.300">
    <property type="entry name" value="P-loop containing nucleotide triphosphate hydrolases"/>
    <property type="match status" value="2"/>
</dbReference>
<keyword evidence="2 5" id="KW-0067">ATP-binding</keyword>
<dbReference type="InterPro" id="IPR027417">
    <property type="entry name" value="P-loop_NTPase"/>
</dbReference>
<protein>
    <submittedName>
        <fullName evidence="5">ABC transporter ATP-binding protein</fullName>
    </submittedName>
</protein>
<dbReference type="PANTHER" id="PTHR42855:SF2">
    <property type="entry name" value="DRUG RESISTANCE ABC TRANSPORTER,ATP-BINDING PROTEIN"/>
    <property type="match status" value="1"/>
</dbReference>
<organism evidence="5 6">
    <name type="scientific">Virgibacillus phasianinus</name>
    <dbReference type="NCBI Taxonomy" id="2017483"/>
    <lineage>
        <taxon>Bacteria</taxon>
        <taxon>Bacillati</taxon>
        <taxon>Bacillota</taxon>
        <taxon>Bacilli</taxon>
        <taxon>Bacillales</taxon>
        <taxon>Bacillaceae</taxon>
        <taxon>Virgibacillus</taxon>
    </lineage>
</organism>
<dbReference type="InterPro" id="IPR051309">
    <property type="entry name" value="ABCF_ATPase"/>
</dbReference>
<evidence type="ECO:0000259" key="4">
    <source>
        <dbReference type="PROSITE" id="PS50893"/>
    </source>
</evidence>
<gene>
    <name evidence="5" type="ORF">CFK37_04305</name>
</gene>
<dbReference type="PROSITE" id="PS50893">
    <property type="entry name" value="ABC_TRANSPORTER_2"/>
    <property type="match status" value="2"/>
</dbReference>
<dbReference type="Pfam" id="PF00005">
    <property type="entry name" value="ABC_tran"/>
    <property type="match status" value="2"/>
</dbReference>
<dbReference type="InterPro" id="IPR003439">
    <property type="entry name" value="ABC_transporter-like_ATP-bd"/>
</dbReference>
<proteinExistence type="predicted"/>
<dbReference type="OrthoDB" id="9760950at2"/>
<evidence type="ECO:0000313" key="6">
    <source>
        <dbReference type="Proteomes" id="UP000198312"/>
    </source>
</evidence>
<sequence length="599" mass="68564">MFIFKARGLQKDWNGETLFENIDIELREGEHLALFGRNGVGKTTLLNGLLGRNSFDAGNVQRFIPPDNWGMLEQAPSTSAALTTIDFVQSGAKEEFKLKKELEHLQMQIGESNSELLDDYNSVYEQFLAMDGYNLEPDAEKCLEEVKLVKRTWHTDFSQLSGGEKTRAQLARILMQKPACIVMDEPTNHLDQATIEWLESWMQSYTGAVLYVSHDRYFLDKTAHAMYELTAGSSERFVGGYSAYREQKEIERRTQEALYQKQKQKRAALEQTIRNYQQWFQQAHKAAGTDDFARAKAKKNVSRFKAKEKELERLEDQQVGKPMDNKELNLKLEGSAFSAKRLVHVEKMSFGYGLEKPLFIDQTATIYRGDKLAVIGANGTGKSTLLKLITGTLTPDAGEIRLNPQTRIGYFAQELDNLDDNKTLLDSMLELPDMTQTEARTILGCFLFTREDVFKQIKNLSMGEKCRVAFLNLYYSKANLLVLDEPTNFLDVATKEVIEEVLQGYPGALLVVSHDRFFVQKIANRIIQLGMDQWVDYQGSYDEFIEDSSKEKTVNEADIQELELRLTQLMVTEDVEDESEQRMILEEIRAIKERLAQLK</sequence>
<evidence type="ECO:0000256" key="2">
    <source>
        <dbReference type="ARBA" id="ARBA00022840"/>
    </source>
</evidence>
<evidence type="ECO:0000313" key="5">
    <source>
        <dbReference type="EMBL" id="ASK61451.1"/>
    </source>
</evidence>
<keyword evidence="1" id="KW-0547">Nucleotide-binding</keyword>
<feature type="domain" description="ABC transporter" evidence="4">
    <location>
        <begin position="4"/>
        <end position="256"/>
    </location>
</feature>
<feature type="domain" description="ABC transporter" evidence="4">
    <location>
        <begin position="343"/>
        <end position="557"/>
    </location>
</feature>
<dbReference type="EMBL" id="CP022315">
    <property type="protein sequence ID" value="ASK61451.1"/>
    <property type="molecule type" value="Genomic_DNA"/>
</dbReference>
<dbReference type="InterPro" id="IPR017871">
    <property type="entry name" value="ABC_transporter-like_CS"/>
</dbReference>
<dbReference type="Pfam" id="PF12848">
    <property type="entry name" value="ABC_tran_Xtn"/>
    <property type="match status" value="1"/>
</dbReference>
<dbReference type="RefSeq" id="WP_089060728.1">
    <property type="nucleotide sequence ID" value="NZ_CP022315.1"/>
</dbReference>
<dbReference type="NCBIfam" id="NF000355">
    <property type="entry name" value="ribo_prot_ABC_F"/>
    <property type="match status" value="1"/>
</dbReference>
<keyword evidence="3" id="KW-0175">Coiled coil</keyword>
<reference evidence="5 6" key="1">
    <citation type="submission" date="2017-07" db="EMBL/GenBank/DDBJ databases">
        <title>Virgibacillus sp. LM2416.</title>
        <authorList>
            <person name="Tak E.J."/>
            <person name="Bae J.-W."/>
        </authorList>
    </citation>
    <scope>NUCLEOTIDE SEQUENCE [LARGE SCALE GENOMIC DNA]</scope>
    <source>
        <strain evidence="5 6">LM2416</strain>
    </source>
</reference>
<dbReference type="PANTHER" id="PTHR42855">
    <property type="entry name" value="ABC TRANSPORTER ATP-BINDING SUBUNIT"/>
    <property type="match status" value="1"/>
</dbReference>
<dbReference type="InterPro" id="IPR032781">
    <property type="entry name" value="ABC_tran_Xtn"/>
</dbReference>